<proteinExistence type="predicted"/>
<gene>
    <name evidence="2" type="ORF">E6K81_08965</name>
</gene>
<evidence type="ECO:0000313" key="3">
    <source>
        <dbReference type="Proteomes" id="UP000319771"/>
    </source>
</evidence>
<feature type="transmembrane region" description="Helical" evidence="1">
    <location>
        <begin position="49"/>
        <end position="71"/>
    </location>
</feature>
<name>A0A538U7M2_UNCEI</name>
<reference evidence="2 3" key="1">
    <citation type="journal article" date="2019" name="Nat. Microbiol.">
        <title>Mediterranean grassland soil C-N compound turnover is dependent on rainfall and depth, and is mediated by genomically divergent microorganisms.</title>
        <authorList>
            <person name="Diamond S."/>
            <person name="Andeer P.F."/>
            <person name="Li Z."/>
            <person name="Crits-Christoph A."/>
            <person name="Burstein D."/>
            <person name="Anantharaman K."/>
            <person name="Lane K.R."/>
            <person name="Thomas B.C."/>
            <person name="Pan C."/>
            <person name="Northen T.R."/>
            <person name="Banfield J.F."/>
        </authorList>
    </citation>
    <scope>NUCLEOTIDE SEQUENCE [LARGE SCALE GENOMIC DNA]</scope>
    <source>
        <strain evidence="2">WS_11</strain>
    </source>
</reference>
<evidence type="ECO:0000256" key="1">
    <source>
        <dbReference type="SAM" id="Phobius"/>
    </source>
</evidence>
<comment type="caution">
    <text evidence="2">The sequence shown here is derived from an EMBL/GenBank/DDBJ whole genome shotgun (WGS) entry which is preliminary data.</text>
</comment>
<protein>
    <recommendedName>
        <fullName evidence="4">Yip1 domain-containing protein</fullName>
    </recommendedName>
</protein>
<evidence type="ECO:0008006" key="4">
    <source>
        <dbReference type="Google" id="ProtNLM"/>
    </source>
</evidence>
<organism evidence="2 3">
    <name type="scientific">Eiseniibacteriota bacterium</name>
    <dbReference type="NCBI Taxonomy" id="2212470"/>
    <lineage>
        <taxon>Bacteria</taxon>
        <taxon>Candidatus Eiseniibacteriota</taxon>
    </lineage>
</organism>
<evidence type="ECO:0000313" key="2">
    <source>
        <dbReference type="EMBL" id="TMQ71895.1"/>
    </source>
</evidence>
<keyword evidence="1" id="KW-0812">Transmembrane</keyword>
<sequence>MNTDRERASGPGLAWPFPPALVAFWYSWLAWSWWTETREQLQVAAADGALAGVTMSVELMACGALFTRLLATLTETGVYTLWWRGRGARLPYWRLLCWVATFSGTDLFGISLRRAATDAPAFLHGLAAALGGPGVVDGPVATGAMAAFGNLGVLTLLRVGMTGWAQARSLGRPLTGPLALTVAAWLLTRVTSWWSFDLLRGLSPVR</sequence>
<keyword evidence="1" id="KW-1133">Transmembrane helix</keyword>
<dbReference type="EMBL" id="VBPB01000133">
    <property type="protein sequence ID" value="TMQ71895.1"/>
    <property type="molecule type" value="Genomic_DNA"/>
</dbReference>
<feature type="transmembrane region" description="Helical" evidence="1">
    <location>
        <begin position="92"/>
        <end position="112"/>
    </location>
</feature>
<dbReference type="Proteomes" id="UP000319771">
    <property type="component" value="Unassembled WGS sequence"/>
</dbReference>
<feature type="transmembrane region" description="Helical" evidence="1">
    <location>
        <begin position="178"/>
        <end position="196"/>
    </location>
</feature>
<feature type="transmembrane region" description="Helical" evidence="1">
    <location>
        <begin position="140"/>
        <end position="157"/>
    </location>
</feature>
<keyword evidence="1" id="KW-0472">Membrane</keyword>
<feature type="transmembrane region" description="Helical" evidence="1">
    <location>
        <begin position="12"/>
        <end position="29"/>
    </location>
</feature>
<accession>A0A538U7M2</accession>
<dbReference type="AlphaFoldDB" id="A0A538U7M2"/>